<evidence type="ECO:0000256" key="1">
    <source>
        <dbReference type="SAM" id="Phobius"/>
    </source>
</evidence>
<keyword evidence="1" id="KW-0472">Membrane</keyword>
<comment type="caution">
    <text evidence="2">The sequence shown here is derived from an EMBL/GenBank/DDBJ whole genome shotgun (WGS) entry which is preliminary data.</text>
</comment>
<dbReference type="Proteomes" id="UP000230154">
    <property type="component" value="Unassembled WGS sequence"/>
</dbReference>
<keyword evidence="1" id="KW-1133">Transmembrane helix</keyword>
<gene>
    <name evidence="2" type="ORF">COU35_02550</name>
</gene>
<evidence type="ECO:0000313" key="3">
    <source>
        <dbReference type="Proteomes" id="UP000230154"/>
    </source>
</evidence>
<dbReference type="AlphaFoldDB" id="A0A2H0TQK8"/>
<dbReference type="EMBL" id="PFCB01000021">
    <property type="protein sequence ID" value="PIR74438.1"/>
    <property type="molecule type" value="Genomic_DNA"/>
</dbReference>
<feature type="transmembrane region" description="Helical" evidence="1">
    <location>
        <begin position="38"/>
        <end position="57"/>
    </location>
</feature>
<name>A0A2H0TQK8_9BACT</name>
<proteinExistence type="predicted"/>
<evidence type="ECO:0000313" key="2">
    <source>
        <dbReference type="EMBL" id="PIR74438.1"/>
    </source>
</evidence>
<accession>A0A2H0TQK8</accession>
<protein>
    <submittedName>
        <fullName evidence="2">Uncharacterized protein</fullName>
    </submittedName>
</protein>
<reference evidence="3" key="1">
    <citation type="submission" date="2017-09" db="EMBL/GenBank/DDBJ databases">
        <title>Depth-based differentiation of microbial function through sediment-hosted aquifers and enrichment of novel symbionts in the deep terrestrial subsurface.</title>
        <authorList>
            <person name="Probst A.J."/>
            <person name="Ladd B."/>
            <person name="Jarett J.K."/>
            <person name="Geller-Mcgrath D.E."/>
            <person name="Sieber C.M.K."/>
            <person name="Emerson J.B."/>
            <person name="Anantharaman K."/>
            <person name="Thomas B.C."/>
            <person name="Malmstrom R."/>
            <person name="Stieglmeier M."/>
            <person name="Klingl A."/>
            <person name="Woyke T."/>
            <person name="Ryan C.M."/>
            <person name="Banfield J.F."/>
        </authorList>
    </citation>
    <scope>NUCLEOTIDE SEQUENCE [LARGE SCALE GENOMIC DNA]</scope>
</reference>
<feature type="transmembrane region" description="Helical" evidence="1">
    <location>
        <begin position="69"/>
        <end position="90"/>
    </location>
</feature>
<sequence>MADFFIIDFQLYHLYLYFVTSMRGTMSSNKVKDSDRRLSGPSTMLVCVVLMVGILLVSCMDSVDTAGKILLWTCLTLIALLPIPLGGVPYDA</sequence>
<organism evidence="2 3">
    <name type="scientific">Candidatus Magasanikbacteria bacterium CG10_big_fil_rev_8_21_14_0_10_47_10</name>
    <dbReference type="NCBI Taxonomy" id="1974652"/>
    <lineage>
        <taxon>Bacteria</taxon>
        <taxon>Candidatus Magasanikiibacteriota</taxon>
    </lineage>
</organism>
<keyword evidence="1" id="KW-0812">Transmembrane</keyword>